<dbReference type="AlphaFoldDB" id="A0A077LXK2"/>
<evidence type="ECO:0000313" key="2">
    <source>
        <dbReference type="Proteomes" id="UP000035721"/>
    </source>
</evidence>
<dbReference type="InterPro" id="IPR013324">
    <property type="entry name" value="RNA_pol_sigma_r3/r4-like"/>
</dbReference>
<dbReference type="RefSeq" id="WP_048553480.1">
    <property type="nucleotide sequence ID" value="NZ_HF570958.1"/>
</dbReference>
<comment type="caution">
    <text evidence="1">The sequence shown here is derived from an EMBL/GenBank/DDBJ whole genome shotgun (WGS) entry which is preliminary data.</text>
</comment>
<dbReference type="InterPro" id="IPR036388">
    <property type="entry name" value="WH-like_DNA-bd_sf"/>
</dbReference>
<keyword evidence="2" id="KW-1185">Reference proteome</keyword>
<dbReference type="OrthoDB" id="4855658at2"/>
<dbReference type="Proteomes" id="UP000035721">
    <property type="component" value="Unassembled WGS sequence"/>
</dbReference>
<protein>
    <submittedName>
        <fullName evidence="1">Uncharacterized protein</fullName>
    </submittedName>
</protein>
<dbReference type="SUPFAM" id="SSF88659">
    <property type="entry name" value="Sigma3 and sigma4 domains of RNA polymerase sigma factors"/>
    <property type="match status" value="1"/>
</dbReference>
<dbReference type="STRING" id="1194083.BN12_1400007"/>
<evidence type="ECO:0000313" key="1">
    <source>
        <dbReference type="EMBL" id="CCH76704.1"/>
    </source>
</evidence>
<organism evidence="1 2">
    <name type="scientific">Nostocoides japonicum T1-X7</name>
    <dbReference type="NCBI Taxonomy" id="1194083"/>
    <lineage>
        <taxon>Bacteria</taxon>
        <taxon>Bacillati</taxon>
        <taxon>Actinomycetota</taxon>
        <taxon>Actinomycetes</taxon>
        <taxon>Micrococcales</taxon>
        <taxon>Intrasporangiaceae</taxon>
        <taxon>Nostocoides</taxon>
    </lineage>
</organism>
<name>A0A077LXK2_9MICO</name>
<gene>
    <name evidence="1" type="ORF">BN12_1400007</name>
</gene>
<sequence length="600" mass="63044">MRTEPDPELVAYASARQHWLVEIAYLVCGDRRLADDAAVTALVALTRRWRRERADPDPHLRAAVYHDAMTIARRRLRESPAAPEVVAPAGPAGVEAPGLAGHAGSGIDRSSSIAEAFDLLSPRRRALLVLLLHEDRSPADAARVLGVSDSTLRRERSAALAALPPVVGEADVADLLDERAAQVQDVDVVERVWATREEVGSSRRRRGIALGTAAAVLLVGAAGVAWAARGERQAEPGPTPPVTVSRPWTQGADFRVDGGTLLVGPGPTNVGDLPQLALSMPDSLGVAWNVPTLGDVVRAAGADAPRLHVVAAMLRTVGDGSSEPLLLVRDSATLFEQYAVVDVVLTGLGSDLGSPVSPIGARSIDPTGTHVLFVQPGDLVVLDAATGRTRRLAVPVGPGDPPLVGGGFTDSGRIVAWSHSAAWSLGLDGHDVRAMPAGATADAVRLLLEDGEPSVTTAEPAGRIASTRRVRMPMSYPWGDSVATPAWVATGAFVDPKGIPKPAGSFVNGLFAASLVPEGTQRSLVMDDWDSGVVKGGLRVCGWTDDTILFQYSAASHTWVLAWDLNRNRLSRVSIVDPSMTGVGSASQVVALWFQHPLPG</sequence>
<accession>A0A077LXK2</accession>
<reference evidence="1 2" key="1">
    <citation type="journal article" date="2013" name="ISME J.">
        <title>A metabolic model for members of the genus Tetrasphaera involved in enhanced biological phosphorus removal.</title>
        <authorList>
            <person name="Kristiansen R."/>
            <person name="Nguyen H.T.T."/>
            <person name="Saunders A.M."/>
            <person name="Nielsen J.L."/>
            <person name="Wimmer R."/>
            <person name="Le V.Q."/>
            <person name="McIlroy S.J."/>
            <person name="Petrovski S."/>
            <person name="Seviour R.J."/>
            <person name="Calteau A."/>
            <person name="Nielsen K.L."/>
            <person name="Nielsen P.H."/>
        </authorList>
    </citation>
    <scope>NUCLEOTIDE SEQUENCE [LARGE SCALE GENOMIC DNA]</scope>
    <source>
        <strain evidence="1 2">T1-X7</strain>
    </source>
</reference>
<dbReference type="EMBL" id="CAJB01000047">
    <property type="protein sequence ID" value="CCH76704.1"/>
    <property type="molecule type" value="Genomic_DNA"/>
</dbReference>
<proteinExistence type="predicted"/>
<dbReference type="Gene3D" id="1.10.10.10">
    <property type="entry name" value="Winged helix-like DNA-binding domain superfamily/Winged helix DNA-binding domain"/>
    <property type="match status" value="1"/>
</dbReference>